<keyword evidence="6" id="KW-1185">Reference proteome</keyword>
<accession>A0AAE0ENJ0</accession>
<evidence type="ECO:0000256" key="2">
    <source>
        <dbReference type="SAM" id="Phobius"/>
    </source>
</evidence>
<evidence type="ECO:0000313" key="6">
    <source>
        <dbReference type="Proteomes" id="UP001190700"/>
    </source>
</evidence>
<dbReference type="EMBL" id="LGRX02035530">
    <property type="protein sequence ID" value="KAK3234247.1"/>
    <property type="molecule type" value="Genomic_DNA"/>
</dbReference>
<reference evidence="5 6" key="1">
    <citation type="journal article" date="2015" name="Genome Biol. Evol.">
        <title>Comparative Genomics of a Bacterivorous Green Alga Reveals Evolutionary Causalities and Consequences of Phago-Mixotrophic Mode of Nutrition.</title>
        <authorList>
            <person name="Burns J.A."/>
            <person name="Paasch A."/>
            <person name="Narechania A."/>
            <person name="Kim E."/>
        </authorList>
    </citation>
    <scope>NUCLEOTIDE SEQUENCE [LARGE SCALE GENOMIC DNA]</scope>
    <source>
        <strain evidence="5 6">PLY_AMNH</strain>
    </source>
</reference>
<dbReference type="PANTHER" id="PTHR13800">
    <property type="entry name" value="TRANSIENT RECEPTOR POTENTIAL CATION CHANNEL, SUBFAMILY M, MEMBER 6"/>
    <property type="match status" value="1"/>
</dbReference>
<gene>
    <name evidence="5" type="ORF">CYMTET_55486</name>
</gene>
<feature type="domain" description="LSDAT prokaryote" evidence="3">
    <location>
        <begin position="106"/>
        <end position="296"/>
    </location>
</feature>
<dbReference type="AlphaFoldDB" id="A0AAE0ENJ0"/>
<keyword evidence="2" id="KW-1133">Transmembrane helix</keyword>
<dbReference type="GO" id="GO:0099604">
    <property type="term" value="F:ligand-gated calcium channel activity"/>
    <property type="evidence" value="ECO:0007669"/>
    <property type="project" value="TreeGrafter"/>
</dbReference>
<dbReference type="GO" id="GO:0005886">
    <property type="term" value="C:plasma membrane"/>
    <property type="evidence" value="ECO:0007669"/>
    <property type="project" value="TreeGrafter"/>
</dbReference>
<feature type="non-terminal residue" evidence="5">
    <location>
        <position position="770"/>
    </location>
</feature>
<feature type="transmembrane region" description="Helical" evidence="2">
    <location>
        <begin position="541"/>
        <end position="561"/>
    </location>
</feature>
<dbReference type="InterPro" id="IPR040884">
    <property type="entry name" value="SLATT_1"/>
</dbReference>
<keyword evidence="2" id="KW-0812">Transmembrane</keyword>
<organism evidence="5 6">
    <name type="scientific">Cymbomonas tetramitiformis</name>
    <dbReference type="NCBI Taxonomy" id="36881"/>
    <lineage>
        <taxon>Eukaryota</taxon>
        <taxon>Viridiplantae</taxon>
        <taxon>Chlorophyta</taxon>
        <taxon>Pyramimonadophyceae</taxon>
        <taxon>Pyramimonadales</taxon>
        <taxon>Pyramimonadaceae</taxon>
        <taxon>Cymbomonas</taxon>
    </lineage>
</organism>
<dbReference type="InterPro" id="IPR041482">
    <property type="entry name" value="LSDAT_prok"/>
</dbReference>
<feature type="transmembrane region" description="Helical" evidence="2">
    <location>
        <begin position="375"/>
        <end position="393"/>
    </location>
</feature>
<dbReference type="Pfam" id="PF18181">
    <property type="entry name" value="SLATT_1"/>
    <property type="match status" value="1"/>
</dbReference>
<comment type="caution">
    <text evidence="5">The sequence shown here is derived from an EMBL/GenBank/DDBJ whole genome shotgun (WGS) entry which is preliminary data.</text>
</comment>
<evidence type="ECO:0000259" key="4">
    <source>
        <dbReference type="Pfam" id="PF18181"/>
    </source>
</evidence>
<proteinExistence type="predicted"/>
<protein>
    <submittedName>
        <fullName evidence="5">Uncharacterized protein</fullName>
    </submittedName>
</protein>
<feature type="domain" description="SMODS and SLOG-associating 2TM effector" evidence="4">
    <location>
        <begin position="490"/>
        <end position="610"/>
    </location>
</feature>
<dbReference type="Pfam" id="PF18171">
    <property type="entry name" value="LSDAT_prok"/>
    <property type="match status" value="1"/>
</dbReference>
<name>A0AAE0ENJ0_9CHLO</name>
<evidence type="ECO:0000313" key="5">
    <source>
        <dbReference type="EMBL" id="KAK3234247.1"/>
    </source>
</evidence>
<dbReference type="PANTHER" id="PTHR13800:SF12">
    <property type="entry name" value="TRANSIENT RECEPTOR POTENTIAL CATION CHANNEL SUBFAMILY M MEMBER-LIKE 2"/>
    <property type="match status" value="1"/>
</dbReference>
<feature type="transmembrane region" description="Helical" evidence="2">
    <location>
        <begin position="516"/>
        <end position="535"/>
    </location>
</feature>
<evidence type="ECO:0000256" key="1">
    <source>
        <dbReference type="SAM" id="MobiDB-lite"/>
    </source>
</evidence>
<evidence type="ECO:0000259" key="3">
    <source>
        <dbReference type="Pfam" id="PF18171"/>
    </source>
</evidence>
<keyword evidence="2" id="KW-0472">Membrane</keyword>
<sequence>MSEDVATPEEHSGDSILWDPDSFHKRRSPIVPVPKFLVPDETFSNITAETAVEGLRVDDYLVEQQTFNEGVKGVILIIGGTDDLTDFIAQQEGHPELPEGVGFKEAIQRLKLTFSRGITRAAYDTHSVVVTSGFDSGAVGYLGRANKDRHHRIPLVGVVGSGLTTWPGDAKESPEQELKSLQPDHTHYVMLNTAFDEFAVRKFRFDVAVAFRGKDGSKLPLIAVVVNGGREELEEMLLCVRWNIPVVVIKGSGGIADVTAKEMDNPDIDDFVVDEKVLEIVKEGNVEALNLKDIDGAVVRDLVKRLFGGDPGVDNASLRIVWELYGVYFVNRQQNASSRDLYFLTYLFLSVLLSTMVTMRGVLGDLDVPEAIQGGNEIGILLLPIIISVILLLDNRGKPAMKAKVLLSGSGALESEIYTYRAGMGSYLGVAAGKVDQVLADKAKTIQFNVMDTVVAEGHLDQIGSQQVKDRNYRVNDRDDGISKLSPENYMQFRSNVLLQSYEVRAFAVDRAFKRCLCAISILIGLKIVLGLLPFMQPFNVLTVAVTFALMLLIEYSGYAVKLGAYNRAATELRNTVSWWRALSPIEQANPQNFYTLVQKTESIWKNENSATNPGTDMTGGGGGGDGDCRDGLDVNLLGADILDNLDKDGKIAFASAWINSHPAFFEGYNAWLEQKLEMSVKSKIDKGEKVEIGGGGNVNKDEVVNLTQEDPAFALSQLQEARAHYGAVEDVCISHCSPLSLNAKRWQPVNSDDPNCNGQIAAFTAQSAR</sequence>
<feature type="transmembrane region" description="Helical" evidence="2">
    <location>
        <begin position="341"/>
        <end position="363"/>
    </location>
</feature>
<dbReference type="InterPro" id="IPR050927">
    <property type="entry name" value="TRPM"/>
</dbReference>
<dbReference type="Proteomes" id="UP001190700">
    <property type="component" value="Unassembled WGS sequence"/>
</dbReference>
<feature type="region of interest" description="Disordered" evidence="1">
    <location>
        <begin position="1"/>
        <end position="20"/>
    </location>
</feature>